<dbReference type="GO" id="GO:0005813">
    <property type="term" value="C:centrosome"/>
    <property type="evidence" value="ECO:0007669"/>
    <property type="project" value="TreeGrafter"/>
</dbReference>
<dbReference type="GO" id="GO:0000281">
    <property type="term" value="P:mitotic cytokinesis"/>
    <property type="evidence" value="ECO:0007669"/>
    <property type="project" value="TreeGrafter"/>
</dbReference>
<dbReference type="GO" id="GO:0005819">
    <property type="term" value="C:spindle"/>
    <property type="evidence" value="ECO:0007669"/>
    <property type="project" value="TreeGrafter"/>
</dbReference>
<sequence length="183" mass="20808">MAVKRREMMFDFCTKKKMALAVALLFGISLVTLVVESAWPSHHKIQAVKFPSNLVPLNKSCPTKKAKAVSDCERCSKDELRKLQPECQETGFKQKIICDNKETFYQNCEITPYMDERNFWIFQAVTFIIFAVSYSLVRAIRGTNKTGSFDVGKTVSSSVIYVKSKDVDHRDCVEFTPCASIHC</sequence>
<organism evidence="2 3">
    <name type="scientific">Magallana gigas</name>
    <name type="common">Pacific oyster</name>
    <name type="synonym">Crassostrea gigas</name>
    <dbReference type="NCBI Taxonomy" id="29159"/>
    <lineage>
        <taxon>Eukaryota</taxon>
        <taxon>Metazoa</taxon>
        <taxon>Spiralia</taxon>
        <taxon>Lophotrochozoa</taxon>
        <taxon>Mollusca</taxon>
        <taxon>Bivalvia</taxon>
        <taxon>Autobranchia</taxon>
        <taxon>Pteriomorphia</taxon>
        <taxon>Ostreida</taxon>
        <taxon>Ostreoidea</taxon>
        <taxon>Ostreidae</taxon>
        <taxon>Magallana</taxon>
    </lineage>
</organism>
<evidence type="ECO:0000313" key="3">
    <source>
        <dbReference type="Proteomes" id="UP000005408"/>
    </source>
</evidence>
<evidence type="ECO:0000256" key="1">
    <source>
        <dbReference type="SAM" id="Phobius"/>
    </source>
</evidence>
<keyword evidence="1" id="KW-0812">Transmembrane</keyword>
<dbReference type="PANTHER" id="PTHR13041:SF3">
    <property type="entry name" value="PROTEIN JTB"/>
    <property type="match status" value="1"/>
</dbReference>
<dbReference type="Pfam" id="PF05439">
    <property type="entry name" value="JTB"/>
    <property type="match status" value="1"/>
</dbReference>
<accession>A0A8W8I299</accession>
<reference evidence="2" key="1">
    <citation type="submission" date="2022-08" db="UniProtKB">
        <authorList>
            <consortium name="EnsemblMetazoa"/>
        </authorList>
    </citation>
    <scope>IDENTIFICATION</scope>
    <source>
        <strain evidence="2">05x7-T-G4-1.051#20</strain>
    </source>
</reference>
<feature type="transmembrane region" description="Helical" evidence="1">
    <location>
        <begin position="119"/>
        <end position="137"/>
    </location>
</feature>
<dbReference type="Proteomes" id="UP000005408">
    <property type="component" value="Unassembled WGS sequence"/>
</dbReference>
<dbReference type="GO" id="GO:0005737">
    <property type="term" value="C:cytoplasm"/>
    <property type="evidence" value="ECO:0007669"/>
    <property type="project" value="TreeGrafter"/>
</dbReference>
<dbReference type="GO" id="GO:0030496">
    <property type="term" value="C:midbody"/>
    <property type="evidence" value="ECO:0007669"/>
    <property type="project" value="TreeGrafter"/>
</dbReference>
<keyword evidence="3" id="KW-1185">Reference proteome</keyword>
<dbReference type="Gene3D" id="3.30.720.220">
    <property type="match status" value="1"/>
</dbReference>
<dbReference type="GO" id="GO:0016020">
    <property type="term" value="C:membrane"/>
    <property type="evidence" value="ECO:0007669"/>
    <property type="project" value="InterPro"/>
</dbReference>
<dbReference type="PANTHER" id="PTHR13041">
    <property type="entry name" value="JTB PROTEIN-RELATED"/>
    <property type="match status" value="1"/>
</dbReference>
<dbReference type="AlphaFoldDB" id="A0A8W8I299"/>
<protein>
    <submittedName>
        <fullName evidence="2">Uncharacterized protein</fullName>
    </submittedName>
</protein>
<keyword evidence="1" id="KW-0472">Membrane</keyword>
<proteinExistence type="predicted"/>
<dbReference type="EnsemblMetazoa" id="G12208.2">
    <property type="protein sequence ID" value="G12208.2:cds"/>
    <property type="gene ID" value="G12208"/>
</dbReference>
<keyword evidence="1" id="KW-1133">Transmembrane helix</keyword>
<dbReference type="InterPro" id="IPR008657">
    <property type="entry name" value="JTB"/>
</dbReference>
<name>A0A8W8I299_MAGGI</name>
<evidence type="ECO:0000313" key="2">
    <source>
        <dbReference type="EnsemblMetazoa" id="G12208.2:cds"/>
    </source>
</evidence>